<gene>
    <name evidence="3" type="ORF">OCK72_10445</name>
</gene>
<keyword evidence="1 3" id="KW-0378">Hydrolase</keyword>
<proteinExistence type="predicted"/>
<comment type="caution">
    <text evidence="3">The sequence shown here is derived from an EMBL/GenBank/DDBJ whole genome shotgun (WGS) entry which is preliminary data.</text>
</comment>
<dbReference type="SUPFAM" id="SSF53474">
    <property type="entry name" value="alpha/beta-Hydrolases"/>
    <property type="match status" value="1"/>
</dbReference>
<reference evidence="3" key="1">
    <citation type="submission" date="2022-09" db="EMBL/GenBank/DDBJ databases">
        <authorList>
            <person name="Zoaiter M."/>
        </authorList>
    </citation>
    <scope>NUCLEOTIDE SEQUENCE</scope>
    <source>
        <strain evidence="3">DSM 19848</strain>
    </source>
</reference>
<dbReference type="InterPro" id="IPR029058">
    <property type="entry name" value="AB_hydrolase_fold"/>
</dbReference>
<sequence>MKKIILYLMFCLSILVLGEENYRSLYLVAPEYKEAVKSTTASIDNDKLLKDRQTLILQNQNNNKTKPSEKIVVPATNGQPEVSLYIYRPASMKKDEKLPTIYYTHGGGYILGTANMYSDKLTDLVNENNVILVSAEYRLATEATFPADVEDAYRGLAYIFDNADKLGIDKNKIILMGDSAGGGLATRLGLLTRDRKKYNLVGQILIYPMLDYRTGTSASPYNSSLTGEFVWTAKSNQFGWAKLRGNKNISEKEMPYFSPAMVKDVSNSPKTFMIVGTLDLFVNEDIDYANKLIQAGVETELHVIPGVVHGYQNLVPTSPQALEFTRLRNAAIQRMIGRK</sequence>
<protein>
    <submittedName>
        <fullName evidence="3">Alpha/beta hydrolase</fullName>
    </submittedName>
</protein>
<dbReference type="Proteomes" id="UP001062738">
    <property type="component" value="Unassembled WGS sequence"/>
</dbReference>
<dbReference type="PANTHER" id="PTHR48081">
    <property type="entry name" value="AB HYDROLASE SUPERFAMILY PROTEIN C4A8.06C"/>
    <property type="match status" value="1"/>
</dbReference>
<evidence type="ECO:0000259" key="2">
    <source>
        <dbReference type="Pfam" id="PF07859"/>
    </source>
</evidence>
<dbReference type="InterPro" id="IPR013094">
    <property type="entry name" value="AB_hydrolase_3"/>
</dbReference>
<dbReference type="Gene3D" id="3.40.50.1820">
    <property type="entry name" value="alpha/beta hydrolase"/>
    <property type="match status" value="1"/>
</dbReference>
<evidence type="ECO:0000313" key="3">
    <source>
        <dbReference type="EMBL" id="MCY7009044.1"/>
    </source>
</evidence>
<dbReference type="EMBL" id="JAOXXL010000041">
    <property type="protein sequence ID" value="MCY7009044.1"/>
    <property type="molecule type" value="Genomic_DNA"/>
</dbReference>
<dbReference type="PANTHER" id="PTHR48081:SF8">
    <property type="entry name" value="ALPHA_BETA HYDROLASE FOLD-3 DOMAIN-CONTAINING PROTEIN-RELATED"/>
    <property type="match status" value="1"/>
</dbReference>
<dbReference type="Pfam" id="PF07859">
    <property type="entry name" value="Abhydrolase_3"/>
    <property type="match status" value="1"/>
</dbReference>
<feature type="domain" description="Alpha/beta hydrolase fold-3" evidence="2">
    <location>
        <begin position="102"/>
        <end position="312"/>
    </location>
</feature>
<accession>A0ABT4DKB4</accession>
<dbReference type="RefSeq" id="WP_265152774.1">
    <property type="nucleotide sequence ID" value="NZ_JAOXXL010000041.1"/>
</dbReference>
<dbReference type="InterPro" id="IPR050300">
    <property type="entry name" value="GDXG_lipolytic_enzyme"/>
</dbReference>
<evidence type="ECO:0000313" key="4">
    <source>
        <dbReference type="Proteomes" id="UP001062738"/>
    </source>
</evidence>
<keyword evidence="4" id="KW-1185">Reference proteome</keyword>
<dbReference type="GO" id="GO:0016787">
    <property type="term" value="F:hydrolase activity"/>
    <property type="evidence" value="ECO:0007669"/>
    <property type="project" value="UniProtKB-KW"/>
</dbReference>
<organism evidence="3 4">
    <name type="scientific">Fusobacterium simiae</name>
    <dbReference type="NCBI Taxonomy" id="855"/>
    <lineage>
        <taxon>Bacteria</taxon>
        <taxon>Fusobacteriati</taxon>
        <taxon>Fusobacteriota</taxon>
        <taxon>Fusobacteriia</taxon>
        <taxon>Fusobacteriales</taxon>
        <taxon>Fusobacteriaceae</taxon>
        <taxon>Fusobacterium</taxon>
    </lineage>
</organism>
<name>A0ABT4DKB4_FUSSI</name>
<evidence type="ECO:0000256" key="1">
    <source>
        <dbReference type="ARBA" id="ARBA00022801"/>
    </source>
</evidence>